<protein>
    <submittedName>
        <fullName evidence="1">Uncharacterized protein</fullName>
    </submittedName>
</protein>
<name>A0A930G0B8_9RHOO</name>
<dbReference type="AlphaFoldDB" id="A0A930G0B8"/>
<evidence type="ECO:0000313" key="2">
    <source>
        <dbReference type="Proteomes" id="UP000718593"/>
    </source>
</evidence>
<organism evidence="1 2">
    <name type="scientific">Dechloromonas agitata</name>
    <dbReference type="NCBI Taxonomy" id="73030"/>
    <lineage>
        <taxon>Bacteria</taxon>
        <taxon>Pseudomonadati</taxon>
        <taxon>Pseudomonadota</taxon>
        <taxon>Betaproteobacteria</taxon>
        <taxon>Rhodocyclales</taxon>
        <taxon>Azonexaceae</taxon>
        <taxon>Dechloromonas</taxon>
    </lineage>
</organism>
<gene>
    <name evidence="1" type="ORF">HXL68_01675</name>
</gene>
<comment type="caution">
    <text evidence="1">The sequence shown here is derived from an EMBL/GenBank/DDBJ whole genome shotgun (WGS) entry which is preliminary data.</text>
</comment>
<sequence>MDTKTTQEIADELSQRLEDVSNGILPPIGRVDRWLIAIANSALNGLPIVSRGIEVANKRKSAQDQVAQKISIRNNKTTESAKYNDINLAVAKKIRDLADSELEAFITRVKEIKHIQKNMLKTVTLLHKRELPDSPLERAAVIELGVKTFSLK</sequence>
<accession>A0A930G0B8</accession>
<evidence type="ECO:0000313" key="1">
    <source>
        <dbReference type="EMBL" id="MBF1163727.1"/>
    </source>
</evidence>
<dbReference type="Proteomes" id="UP000718593">
    <property type="component" value="Unassembled WGS sequence"/>
</dbReference>
<dbReference type="EMBL" id="JABZMI010000013">
    <property type="protein sequence ID" value="MBF1163727.1"/>
    <property type="molecule type" value="Genomic_DNA"/>
</dbReference>
<proteinExistence type="predicted"/>
<reference evidence="1" key="1">
    <citation type="submission" date="2020-04" db="EMBL/GenBank/DDBJ databases">
        <title>Deep metagenomics examines the oral microbiome during advanced dental caries in children, revealing novel taxa and co-occurrences with host molecules.</title>
        <authorList>
            <person name="Baker J.L."/>
            <person name="Morton J.T."/>
            <person name="Dinis M."/>
            <person name="Alvarez R."/>
            <person name="Tran N.C."/>
            <person name="Knight R."/>
            <person name="Edlund A."/>
        </authorList>
    </citation>
    <scope>NUCLEOTIDE SEQUENCE</scope>
    <source>
        <strain evidence="1">JCVI_32_bin.24</strain>
    </source>
</reference>